<gene>
    <name evidence="1" type="ORF">C1H46_045579</name>
</gene>
<proteinExistence type="predicted"/>
<dbReference type="Proteomes" id="UP000315295">
    <property type="component" value="Unassembled WGS sequence"/>
</dbReference>
<evidence type="ECO:0000313" key="2">
    <source>
        <dbReference type="Proteomes" id="UP000315295"/>
    </source>
</evidence>
<protein>
    <submittedName>
        <fullName evidence="1">Uncharacterized protein</fullName>
    </submittedName>
</protein>
<evidence type="ECO:0000313" key="1">
    <source>
        <dbReference type="EMBL" id="TQD68888.1"/>
    </source>
</evidence>
<sequence>MTANIIACLHVQLKWWAYVSHSQILGNIFSEGLGERELSGKDSVTGNSQRRTLRLAINTFTFSPHPHHVIAIAAASDVSPQSVF</sequence>
<name>A0A540K3T9_MALBA</name>
<keyword evidence="2" id="KW-1185">Reference proteome</keyword>
<accession>A0A540K3T9</accession>
<dbReference type="EMBL" id="VIEB01007412">
    <property type="protein sequence ID" value="TQD68888.1"/>
    <property type="molecule type" value="Genomic_DNA"/>
</dbReference>
<organism evidence="1 2">
    <name type="scientific">Malus baccata</name>
    <name type="common">Siberian crab apple</name>
    <name type="synonym">Pyrus baccata</name>
    <dbReference type="NCBI Taxonomy" id="106549"/>
    <lineage>
        <taxon>Eukaryota</taxon>
        <taxon>Viridiplantae</taxon>
        <taxon>Streptophyta</taxon>
        <taxon>Embryophyta</taxon>
        <taxon>Tracheophyta</taxon>
        <taxon>Spermatophyta</taxon>
        <taxon>Magnoliopsida</taxon>
        <taxon>eudicotyledons</taxon>
        <taxon>Gunneridae</taxon>
        <taxon>Pentapetalae</taxon>
        <taxon>rosids</taxon>
        <taxon>fabids</taxon>
        <taxon>Rosales</taxon>
        <taxon>Rosaceae</taxon>
        <taxon>Amygdaloideae</taxon>
        <taxon>Maleae</taxon>
        <taxon>Malus</taxon>
    </lineage>
</organism>
<dbReference type="AlphaFoldDB" id="A0A540K3T9"/>
<reference evidence="1 2" key="1">
    <citation type="journal article" date="2019" name="G3 (Bethesda)">
        <title>Sequencing of a Wild Apple (Malus baccata) Genome Unravels the Differences Between Cultivated and Wild Apple Species Regarding Disease Resistance and Cold Tolerance.</title>
        <authorList>
            <person name="Chen X."/>
        </authorList>
    </citation>
    <scope>NUCLEOTIDE SEQUENCE [LARGE SCALE GENOMIC DNA]</scope>
    <source>
        <strain evidence="2">cv. Shandingzi</strain>
        <tissue evidence="1">Leaves</tissue>
    </source>
</reference>
<comment type="caution">
    <text evidence="1">The sequence shown here is derived from an EMBL/GenBank/DDBJ whole genome shotgun (WGS) entry which is preliminary data.</text>
</comment>